<comment type="similarity">
    <text evidence="2">Belongs to the peptidase S9A family.</text>
</comment>
<evidence type="ECO:0000259" key="8">
    <source>
        <dbReference type="Pfam" id="PF02897"/>
    </source>
</evidence>
<dbReference type="GO" id="GO:0070012">
    <property type="term" value="F:oligopeptidase activity"/>
    <property type="evidence" value="ECO:0007669"/>
    <property type="project" value="TreeGrafter"/>
</dbReference>
<dbReference type="Pfam" id="PF00326">
    <property type="entry name" value="Peptidase_S9"/>
    <property type="match status" value="1"/>
</dbReference>
<evidence type="ECO:0000259" key="7">
    <source>
        <dbReference type="Pfam" id="PF00326"/>
    </source>
</evidence>
<keyword evidence="4" id="KW-0645">Protease</keyword>
<dbReference type="InterPro" id="IPR002470">
    <property type="entry name" value="Peptidase_S9A"/>
</dbReference>
<accession>A0A0F9Q5C3</accession>
<feature type="non-terminal residue" evidence="9">
    <location>
        <position position="1"/>
    </location>
</feature>
<dbReference type="EMBL" id="LAZR01002276">
    <property type="protein sequence ID" value="KKN32127.1"/>
    <property type="molecule type" value="Genomic_DNA"/>
</dbReference>
<feature type="domain" description="Peptidase S9A N-terminal" evidence="8">
    <location>
        <begin position="2"/>
        <end position="375"/>
    </location>
</feature>
<name>A0A0F9Q5C3_9ZZZZ</name>
<dbReference type="PRINTS" id="PR00862">
    <property type="entry name" value="PROLIGOPTASE"/>
</dbReference>
<dbReference type="InterPro" id="IPR002471">
    <property type="entry name" value="Pept_S9_AS"/>
</dbReference>
<dbReference type="PANTHER" id="PTHR42881">
    <property type="entry name" value="PROLYL ENDOPEPTIDASE"/>
    <property type="match status" value="1"/>
</dbReference>
<dbReference type="InterPro" id="IPR051167">
    <property type="entry name" value="Prolyl_oligopep/macrocyclase"/>
</dbReference>
<dbReference type="AlphaFoldDB" id="A0A0F9Q5C3"/>
<dbReference type="GO" id="GO:0004252">
    <property type="term" value="F:serine-type endopeptidase activity"/>
    <property type="evidence" value="ECO:0007669"/>
    <property type="project" value="UniProtKB-EC"/>
</dbReference>
<dbReference type="Gene3D" id="2.130.10.120">
    <property type="entry name" value="Prolyl oligopeptidase, N-terminal domain"/>
    <property type="match status" value="1"/>
</dbReference>
<evidence type="ECO:0000256" key="4">
    <source>
        <dbReference type="ARBA" id="ARBA00022670"/>
    </source>
</evidence>
<evidence type="ECO:0000256" key="5">
    <source>
        <dbReference type="ARBA" id="ARBA00022801"/>
    </source>
</evidence>
<dbReference type="GO" id="GO:0005829">
    <property type="term" value="C:cytosol"/>
    <property type="evidence" value="ECO:0007669"/>
    <property type="project" value="TreeGrafter"/>
</dbReference>
<evidence type="ECO:0000256" key="1">
    <source>
        <dbReference type="ARBA" id="ARBA00001070"/>
    </source>
</evidence>
<sequence>TAEEVKKWVEEQNKVTFAYLGEIPFREKIRQRVTEVYNYARYSLPYREGEYYFFSKNDGLQNQSVIYSQKGLDGEPEVFIDPNELSPDGTIRIYLLGFSRDNRYVAFSRSEAGSDWREIRVMEVESKKELSDRLRWVKFSGASWYGNGFYYGGYDEPEKGQELTASNKFHKIFYHKLGDPQTKDKLIYEDKEHPLRSKWASVTEGEEYMFLSISEGTHGNELYYKDLSVKNMKFQPLIKGFEFNSYVIDNFGDKFLILTNIDAPNYKVILVEPKTPGKENWKTIIPEKPEVLQSANTVGGQLYCSYLKDVTTRVYQHDLTGKFIKEIELPGLGSASGFYGKREDKILFYTFTSFTSPPTIYKYDISSAETEVFHKSDVKFNPEDYVSKQVFYQSKDKTKVPMFIVHKKGLKLNGDNPTYLYAYGGFNARMLPYFSPTLIVLLENGGVYAMPNIRGGGEYGEKWHRAGMLFKKQKVFDDFIAAAEYLIREKYTSKDKLAIAGGSNGGLLVGACMTQRPDLYKVTFPAVGVMDMLRYHKFTIGWAWAVEYGSSDEEEHFKNLYSYSPLHNIKEGVAYPATLVTTADHDDRVVPAHSFKFIAEMQEKHTGNNPVLIRIETRSGHGASSTTKRIDEISDKWAFMFYIMGVKINY</sequence>
<comment type="catalytic activity">
    <reaction evidence="1">
        <text>Hydrolysis of Pro-|-Xaa &gt;&gt; Ala-|-Xaa in oligopeptides.</text>
        <dbReference type="EC" id="3.4.21.26"/>
    </reaction>
</comment>
<dbReference type="FunFam" id="3.40.50.1820:FF:000005">
    <property type="entry name" value="Prolyl endopeptidase"/>
    <property type="match status" value="1"/>
</dbReference>
<evidence type="ECO:0000256" key="6">
    <source>
        <dbReference type="ARBA" id="ARBA00022825"/>
    </source>
</evidence>
<dbReference type="InterPro" id="IPR029058">
    <property type="entry name" value="AB_hydrolase_fold"/>
</dbReference>
<protein>
    <recommendedName>
        <fullName evidence="3">prolyl oligopeptidase</fullName>
        <ecNumber evidence="3">3.4.21.26</ecNumber>
    </recommendedName>
</protein>
<dbReference type="SUPFAM" id="SSF53474">
    <property type="entry name" value="alpha/beta-Hydrolases"/>
    <property type="match status" value="1"/>
</dbReference>
<dbReference type="Gene3D" id="3.40.50.1820">
    <property type="entry name" value="alpha/beta hydrolase"/>
    <property type="match status" value="1"/>
</dbReference>
<dbReference type="EC" id="3.4.21.26" evidence="3"/>
<evidence type="ECO:0000256" key="3">
    <source>
        <dbReference type="ARBA" id="ARBA00011897"/>
    </source>
</evidence>
<keyword evidence="5" id="KW-0378">Hydrolase</keyword>
<dbReference type="SUPFAM" id="SSF50993">
    <property type="entry name" value="Peptidase/esterase 'gauge' domain"/>
    <property type="match status" value="1"/>
</dbReference>
<evidence type="ECO:0000256" key="2">
    <source>
        <dbReference type="ARBA" id="ARBA00005228"/>
    </source>
</evidence>
<dbReference type="InterPro" id="IPR023302">
    <property type="entry name" value="Pept_S9A_N"/>
</dbReference>
<proteinExistence type="inferred from homology"/>
<comment type="caution">
    <text evidence="9">The sequence shown here is derived from an EMBL/GenBank/DDBJ whole genome shotgun (WGS) entry which is preliminary data.</text>
</comment>
<dbReference type="PANTHER" id="PTHR42881:SF2">
    <property type="entry name" value="PROLYL ENDOPEPTIDASE"/>
    <property type="match status" value="1"/>
</dbReference>
<dbReference type="FunFam" id="2.130.10.120:FF:000001">
    <property type="entry name" value="Prolyl endopeptidase"/>
    <property type="match status" value="1"/>
</dbReference>
<feature type="domain" description="Peptidase S9 prolyl oligopeptidase catalytic" evidence="7">
    <location>
        <begin position="433"/>
        <end position="644"/>
    </location>
</feature>
<dbReference type="Pfam" id="PF02897">
    <property type="entry name" value="Peptidase_S9_N"/>
    <property type="match status" value="1"/>
</dbReference>
<keyword evidence="6" id="KW-0720">Serine protease</keyword>
<organism evidence="9">
    <name type="scientific">marine sediment metagenome</name>
    <dbReference type="NCBI Taxonomy" id="412755"/>
    <lineage>
        <taxon>unclassified sequences</taxon>
        <taxon>metagenomes</taxon>
        <taxon>ecological metagenomes</taxon>
    </lineage>
</organism>
<gene>
    <name evidence="9" type="ORF">LCGC14_0817070</name>
</gene>
<dbReference type="GO" id="GO:0006508">
    <property type="term" value="P:proteolysis"/>
    <property type="evidence" value="ECO:0007669"/>
    <property type="project" value="UniProtKB-KW"/>
</dbReference>
<dbReference type="InterPro" id="IPR001375">
    <property type="entry name" value="Peptidase_S9_cat"/>
</dbReference>
<reference evidence="9" key="1">
    <citation type="journal article" date="2015" name="Nature">
        <title>Complex archaea that bridge the gap between prokaryotes and eukaryotes.</title>
        <authorList>
            <person name="Spang A."/>
            <person name="Saw J.H."/>
            <person name="Jorgensen S.L."/>
            <person name="Zaremba-Niedzwiedzka K."/>
            <person name="Martijn J."/>
            <person name="Lind A.E."/>
            <person name="van Eijk R."/>
            <person name="Schleper C."/>
            <person name="Guy L."/>
            <person name="Ettema T.J."/>
        </authorList>
    </citation>
    <scope>NUCLEOTIDE SEQUENCE</scope>
</reference>
<evidence type="ECO:0000313" key="9">
    <source>
        <dbReference type="EMBL" id="KKN32127.1"/>
    </source>
</evidence>
<dbReference type="PROSITE" id="PS00708">
    <property type="entry name" value="PRO_ENDOPEP_SER"/>
    <property type="match status" value="1"/>
</dbReference>